<organism evidence="1 2">
    <name type="scientific">Catenuloplanes atrovinosus</name>
    <dbReference type="NCBI Taxonomy" id="137266"/>
    <lineage>
        <taxon>Bacteria</taxon>
        <taxon>Bacillati</taxon>
        <taxon>Actinomycetota</taxon>
        <taxon>Actinomycetes</taxon>
        <taxon>Micromonosporales</taxon>
        <taxon>Micromonosporaceae</taxon>
        <taxon>Catenuloplanes</taxon>
    </lineage>
</organism>
<comment type="caution">
    <text evidence="1">The sequence shown here is derived from an EMBL/GenBank/DDBJ whole genome shotgun (WGS) entry which is preliminary data.</text>
</comment>
<accession>A0AAE3YVR7</accession>
<name>A0AAE3YVR7_9ACTN</name>
<sequence>MTTEHLTGPWRAILADADGFVYPDFATALLELGAESEEEMQIRVARGTALPNDRGGKTGTLLRLPGSYTVGDQAYEIEAYLVDEDDPSIGAEARYAQALAMADGLNAAAARS</sequence>
<dbReference type="RefSeq" id="WP_310372120.1">
    <property type="nucleotide sequence ID" value="NZ_JAVDYB010000001.1"/>
</dbReference>
<evidence type="ECO:0000313" key="2">
    <source>
        <dbReference type="Proteomes" id="UP001183643"/>
    </source>
</evidence>
<evidence type="ECO:0000313" key="1">
    <source>
        <dbReference type="EMBL" id="MDR7278916.1"/>
    </source>
</evidence>
<reference evidence="1" key="1">
    <citation type="submission" date="2023-07" db="EMBL/GenBank/DDBJ databases">
        <title>Sequencing the genomes of 1000 actinobacteria strains.</title>
        <authorList>
            <person name="Klenk H.-P."/>
        </authorList>
    </citation>
    <scope>NUCLEOTIDE SEQUENCE</scope>
    <source>
        <strain evidence="1">DSM 44707</strain>
    </source>
</reference>
<dbReference type="Proteomes" id="UP001183643">
    <property type="component" value="Unassembled WGS sequence"/>
</dbReference>
<protein>
    <submittedName>
        <fullName evidence="1">Uncharacterized protein</fullName>
    </submittedName>
</protein>
<dbReference type="EMBL" id="JAVDYB010000001">
    <property type="protein sequence ID" value="MDR7278916.1"/>
    <property type="molecule type" value="Genomic_DNA"/>
</dbReference>
<keyword evidence="2" id="KW-1185">Reference proteome</keyword>
<proteinExistence type="predicted"/>
<dbReference type="AlphaFoldDB" id="A0AAE3YVR7"/>
<gene>
    <name evidence="1" type="ORF">J2S41_005694</name>
</gene>